<evidence type="ECO:0000256" key="2">
    <source>
        <dbReference type="SAM" id="Phobius"/>
    </source>
</evidence>
<comment type="caution">
    <text evidence="3">The sequence shown here is derived from an EMBL/GenBank/DDBJ whole genome shotgun (WGS) entry which is preliminary data.</text>
</comment>
<dbReference type="RefSeq" id="WP_282719724.1">
    <property type="nucleotide sequence ID" value="NZ_JASCQO010000004.1"/>
</dbReference>
<feature type="transmembrane region" description="Helical" evidence="2">
    <location>
        <begin position="114"/>
        <end position="136"/>
    </location>
</feature>
<keyword evidence="2" id="KW-0812">Transmembrane</keyword>
<evidence type="ECO:0000256" key="1">
    <source>
        <dbReference type="SAM" id="MobiDB-lite"/>
    </source>
</evidence>
<keyword evidence="4" id="KW-1185">Reference proteome</keyword>
<feature type="transmembrane region" description="Helical" evidence="2">
    <location>
        <begin position="61"/>
        <end position="82"/>
    </location>
</feature>
<reference evidence="3 4" key="1">
    <citation type="submission" date="2023-04" db="EMBL/GenBank/DDBJ databases">
        <title>Halomonas strains isolated from rhizosphere soil.</title>
        <authorList>
            <person name="Xu L."/>
            <person name="Sun J.-Q."/>
        </authorList>
    </citation>
    <scope>NUCLEOTIDE SEQUENCE [LARGE SCALE GENOMIC DNA]</scope>
    <source>
        <strain evidence="3 4">LN1S58</strain>
    </source>
</reference>
<name>A0ABT6VE02_9GAMM</name>
<accession>A0ABT6VE02</accession>
<sequence>MSEEDDTRLEAKGRPNTESGAPSGSDKKDQASNPDYDEGKKGKKKRDLDDEILSRRKIGKFMSIGAVAFMGLFTFAFFLYAIRFAHRFIAAYRQHIGSWVDNGSTPDMPSVLPLMVPMVPAFFFSVLGLATMITCIRFITAYVNPQDEDQDGALIERLVREVAGAIRSLKSGGGE</sequence>
<protein>
    <recommendedName>
        <fullName evidence="5">DUF3566 domain-containing protein</fullName>
    </recommendedName>
</protein>
<proteinExistence type="predicted"/>
<evidence type="ECO:0000313" key="4">
    <source>
        <dbReference type="Proteomes" id="UP001244242"/>
    </source>
</evidence>
<organism evidence="3 4">
    <name type="scientific">Halomonas kalidii</name>
    <dbReference type="NCBI Taxonomy" id="3043293"/>
    <lineage>
        <taxon>Bacteria</taxon>
        <taxon>Pseudomonadati</taxon>
        <taxon>Pseudomonadota</taxon>
        <taxon>Gammaproteobacteria</taxon>
        <taxon>Oceanospirillales</taxon>
        <taxon>Halomonadaceae</taxon>
        <taxon>Halomonas</taxon>
    </lineage>
</organism>
<feature type="region of interest" description="Disordered" evidence="1">
    <location>
        <begin position="1"/>
        <end position="44"/>
    </location>
</feature>
<evidence type="ECO:0008006" key="5">
    <source>
        <dbReference type="Google" id="ProtNLM"/>
    </source>
</evidence>
<dbReference type="EMBL" id="JASCQO010000004">
    <property type="protein sequence ID" value="MDI5932199.1"/>
    <property type="molecule type" value="Genomic_DNA"/>
</dbReference>
<keyword evidence="2" id="KW-0472">Membrane</keyword>
<gene>
    <name evidence="3" type="ORF">QLQ84_00160</name>
</gene>
<dbReference type="Proteomes" id="UP001244242">
    <property type="component" value="Unassembled WGS sequence"/>
</dbReference>
<evidence type="ECO:0000313" key="3">
    <source>
        <dbReference type="EMBL" id="MDI5932199.1"/>
    </source>
</evidence>
<keyword evidence="2" id="KW-1133">Transmembrane helix</keyword>